<feature type="signal peptide" evidence="1">
    <location>
        <begin position="1"/>
        <end position="28"/>
    </location>
</feature>
<sequence>MSIKKRLISGMLAFIMTFTIIPFSTVKAETEEQINAEALNNNTEGQEKPETNIISEITDKREKNVKYFLKEDKTYQAVVYPVPVHYLENGKWKDINNNLSDKKDEENGDILQNNSNEYSVKISKNTKAKKLVRIQKGQYEVSWNFKDANKTSKLVSAAKGTVGKALTKDDKKKVLDGISSQIEFNDIYMLQDENFDMIFR</sequence>
<proteinExistence type="predicted"/>
<evidence type="ECO:0000313" key="3">
    <source>
        <dbReference type="Proteomes" id="UP000286268"/>
    </source>
</evidence>
<dbReference type="KEGG" id="cmah:C1I91_20260"/>
<evidence type="ECO:0000313" key="2">
    <source>
        <dbReference type="EMBL" id="QAA33773.1"/>
    </source>
</evidence>
<protein>
    <submittedName>
        <fullName evidence="2">Uncharacterized protein</fullName>
    </submittedName>
</protein>
<dbReference type="EMBL" id="CP025746">
    <property type="protein sequence ID" value="QAA33773.1"/>
    <property type="molecule type" value="Genomic_DNA"/>
</dbReference>
<dbReference type="Proteomes" id="UP000286268">
    <property type="component" value="Chromosome"/>
</dbReference>
<accession>A0A410DWZ0</accession>
<keyword evidence="1" id="KW-0732">Signal</keyword>
<reference evidence="2 3" key="1">
    <citation type="submission" date="2018-01" db="EMBL/GenBank/DDBJ databases">
        <title>Genome Sequencing and Assembly of Anaerobacter polyendosporus strain CT4.</title>
        <authorList>
            <person name="Tachaapaikoon C."/>
            <person name="Sutheeworapong S."/>
            <person name="Jenjaroenpun P."/>
            <person name="Wongsurawat T."/>
            <person name="Nookeaw I."/>
            <person name="Cheawchanlertfa P."/>
            <person name="Kosugi A."/>
            <person name="Cheevadhanarak S."/>
            <person name="Ratanakhanokchai K."/>
        </authorList>
    </citation>
    <scope>NUCLEOTIDE SEQUENCE [LARGE SCALE GENOMIC DNA]</scope>
    <source>
        <strain evidence="2 3">CT4</strain>
    </source>
</reference>
<name>A0A410DWZ0_9CLOT</name>
<dbReference type="AlphaFoldDB" id="A0A410DWZ0"/>
<dbReference type="OrthoDB" id="9771173at2"/>
<organism evidence="2 3">
    <name type="scientific">Clostridium manihotivorum</name>
    <dbReference type="NCBI Taxonomy" id="2320868"/>
    <lineage>
        <taxon>Bacteria</taxon>
        <taxon>Bacillati</taxon>
        <taxon>Bacillota</taxon>
        <taxon>Clostridia</taxon>
        <taxon>Eubacteriales</taxon>
        <taxon>Clostridiaceae</taxon>
        <taxon>Clostridium</taxon>
    </lineage>
</organism>
<dbReference type="RefSeq" id="WP_128214495.1">
    <property type="nucleotide sequence ID" value="NZ_CP025746.1"/>
</dbReference>
<gene>
    <name evidence="2" type="ORF">C1I91_20260</name>
</gene>
<feature type="chain" id="PRO_5019438811" evidence="1">
    <location>
        <begin position="29"/>
        <end position="200"/>
    </location>
</feature>
<evidence type="ECO:0000256" key="1">
    <source>
        <dbReference type="SAM" id="SignalP"/>
    </source>
</evidence>
<keyword evidence="3" id="KW-1185">Reference proteome</keyword>